<keyword evidence="3" id="KW-1185">Reference proteome</keyword>
<dbReference type="Proteomes" id="UP001281003">
    <property type="component" value="Unassembled WGS sequence"/>
</dbReference>
<gene>
    <name evidence="2" type="ORF">B0T20DRAFT_478754</name>
</gene>
<evidence type="ECO:0000313" key="2">
    <source>
        <dbReference type="EMBL" id="KAK3399394.1"/>
    </source>
</evidence>
<protein>
    <submittedName>
        <fullName evidence="2">Uncharacterized protein</fullName>
    </submittedName>
</protein>
<sequence length="394" mass="42031">MSEDDSPWDSGYGVELERLLAETPELEYGVIRPSTDDGYDPSHETSKTEGNSTADSNDITTDSMATFDGDFTNADNAIMPRFFPLTMNRAIVPSHVPVNGPPTDGLDQPSKGDHHGPVYPLAPATADQYPAEHGYSSGSVPQPVPTTLGLTPTPHGAPHRTVTQVAPATRKEASAVTADPNYTKEAYYHSTPQTGLPAPIPTNGQISHHAGIPNIIPATPSAGSNILTTHHGSLAQNVPSGAIPTETQAISIAASGPTISLRYAKTHDLVYHMANPSPQNGISLSSENKSDDLGMSNNDLTSDHHSLTSTDNSTKTVIDRHATSDNTYPTTAVYLDTYNHRQATNYEDERLMMAYHSNPYGGTSDSPNVYKAFATAAGHIEQEITHPGAIRLTI</sequence>
<feature type="compositionally biased region" description="Polar residues" evidence="1">
    <location>
        <begin position="278"/>
        <end position="287"/>
    </location>
</feature>
<organism evidence="2 3">
    <name type="scientific">Sordaria brevicollis</name>
    <dbReference type="NCBI Taxonomy" id="83679"/>
    <lineage>
        <taxon>Eukaryota</taxon>
        <taxon>Fungi</taxon>
        <taxon>Dikarya</taxon>
        <taxon>Ascomycota</taxon>
        <taxon>Pezizomycotina</taxon>
        <taxon>Sordariomycetes</taxon>
        <taxon>Sordariomycetidae</taxon>
        <taxon>Sordariales</taxon>
        <taxon>Sordariaceae</taxon>
        <taxon>Sordaria</taxon>
    </lineage>
</organism>
<accession>A0AAE0PG99</accession>
<feature type="region of interest" description="Disordered" evidence="1">
    <location>
        <begin position="1"/>
        <end position="60"/>
    </location>
</feature>
<name>A0AAE0PG99_SORBR</name>
<evidence type="ECO:0000256" key="1">
    <source>
        <dbReference type="SAM" id="MobiDB-lite"/>
    </source>
</evidence>
<dbReference type="AlphaFoldDB" id="A0AAE0PG99"/>
<feature type="region of interest" description="Disordered" evidence="1">
    <location>
        <begin position="278"/>
        <end position="315"/>
    </location>
</feature>
<dbReference type="EMBL" id="JAUTDP010000005">
    <property type="protein sequence ID" value="KAK3399394.1"/>
    <property type="molecule type" value="Genomic_DNA"/>
</dbReference>
<feature type="region of interest" description="Disordered" evidence="1">
    <location>
        <begin position="95"/>
        <end position="119"/>
    </location>
</feature>
<reference evidence="2" key="1">
    <citation type="journal article" date="2023" name="Mol. Phylogenet. Evol.">
        <title>Genome-scale phylogeny and comparative genomics of the fungal order Sordariales.</title>
        <authorList>
            <person name="Hensen N."/>
            <person name="Bonometti L."/>
            <person name="Westerberg I."/>
            <person name="Brannstrom I.O."/>
            <person name="Guillou S."/>
            <person name="Cros-Aarteil S."/>
            <person name="Calhoun S."/>
            <person name="Haridas S."/>
            <person name="Kuo A."/>
            <person name="Mondo S."/>
            <person name="Pangilinan J."/>
            <person name="Riley R."/>
            <person name="LaButti K."/>
            <person name="Andreopoulos B."/>
            <person name="Lipzen A."/>
            <person name="Chen C."/>
            <person name="Yan M."/>
            <person name="Daum C."/>
            <person name="Ng V."/>
            <person name="Clum A."/>
            <person name="Steindorff A."/>
            <person name="Ohm R.A."/>
            <person name="Martin F."/>
            <person name="Silar P."/>
            <person name="Natvig D.O."/>
            <person name="Lalanne C."/>
            <person name="Gautier V."/>
            <person name="Ament-Velasquez S.L."/>
            <person name="Kruys A."/>
            <person name="Hutchinson M.I."/>
            <person name="Powell A.J."/>
            <person name="Barry K."/>
            <person name="Miller A.N."/>
            <person name="Grigoriev I.V."/>
            <person name="Debuchy R."/>
            <person name="Gladieux P."/>
            <person name="Hiltunen Thoren M."/>
            <person name="Johannesson H."/>
        </authorList>
    </citation>
    <scope>NUCLEOTIDE SEQUENCE</scope>
    <source>
        <strain evidence="2">FGSC 1904</strain>
    </source>
</reference>
<reference evidence="2" key="2">
    <citation type="submission" date="2023-07" db="EMBL/GenBank/DDBJ databases">
        <authorList>
            <consortium name="Lawrence Berkeley National Laboratory"/>
            <person name="Haridas S."/>
            <person name="Hensen N."/>
            <person name="Bonometti L."/>
            <person name="Westerberg I."/>
            <person name="Brannstrom I.O."/>
            <person name="Guillou S."/>
            <person name="Cros-Aarteil S."/>
            <person name="Calhoun S."/>
            <person name="Kuo A."/>
            <person name="Mondo S."/>
            <person name="Pangilinan J."/>
            <person name="Riley R."/>
            <person name="LaButti K."/>
            <person name="Andreopoulos B."/>
            <person name="Lipzen A."/>
            <person name="Chen C."/>
            <person name="Yanf M."/>
            <person name="Daum C."/>
            <person name="Ng V."/>
            <person name="Clum A."/>
            <person name="Steindorff A."/>
            <person name="Ohm R."/>
            <person name="Martin F."/>
            <person name="Silar P."/>
            <person name="Natvig D."/>
            <person name="Lalanne C."/>
            <person name="Gautier V."/>
            <person name="Ament-velasquez S.L."/>
            <person name="Kruys A."/>
            <person name="Hutchinson M.I."/>
            <person name="Powell A.J."/>
            <person name="Barry K."/>
            <person name="Miller A.N."/>
            <person name="Grigoriev I.V."/>
            <person name="Debuchy R."/>
            <person name="Gladieux P."/>
            <person name="Thoren M.H."/>
            <person name="Johannesson H."/>
        </authorList>
    </citation>
    <scope>NUCLEOTIDE SEQUENCE</scope>
    <source>
        <strain evidence="2">FGSC 1904</strain>
    </source>
</reference>
<proteinExistence type="predicted"/>
<feature type="compositionally biased region" description="Polar residues" evidence="1">
    <location>
        <begin position="48"/>
        <end position="60"/>
    </location>
</feature>
<comment type="caution">
    <text evidence="2">The sequence shown here is derived from an EMBL/GenBank/DDBJ whole genome shotgun (WGS) entry which is preliminary data.</text>
</comment>
<evidence type="ECO:0000313" key="3">
    <source>
        <dbReference type="Proteomes" id="UP001281003"/>
    </source>
</evidence>